<dbReference type="Proteomes" id="UP000499080">
    <property type="component" value="Unassembled WGS sequence"/>
</dbReference>
<proteinExistence type="predicted"/>
<evidence type="ECO:0000313" key="4">
    <source>
        <dbReference type="Proteomes" id="UP000499080"/>
    </source>
</evidence>
<evidence type="ECO:0000256" key="1">
    <source>
        <dbReference type="SAM" id="SignalP"/>
    </source>
</evidence>
<feature type="chain" id="PRO_5036129168" description="Ubiquitin-like domain-containing protein" evidence="1">
    <location>
        <begin position="26"/>
        <end position="148"/>
    </location>
</feature>
<name>A0A4Y2PF72_ARAVE</name>
<keyword evidence="4" id="KW-1185">Reference proteome</keyword>
<feature type="signal peptide" evidence="1">
    <location>
        <begin position="1"/>
        <end position="25"/>
    </location>
</feature>
<dbReference type="EMBL" id="BGPR01010907">
    <property type="protein sequence ID" value="GBN48666.1"/>
    <property type="molecule type" value="Genomic_DNA"/>
</dbReference>
<evidence type="ECO:0000313" key="2">
    <source>
        <dbReference type="EMBL" id="GBN48666.1"/>
    </source>
</evidence>
<comment type="caution">
    <text evidence="2">The sequence shown here is derived from an EMBL/GenBank/DDBJ whole genome shotgun (WGS) entry which is preliminary data.</text>
</comment>
<dbReference type="AlphaFoldDB" id="A0A4Y2PF72"/>
<reference evidence="2 4" key="1">
    <citation type="journal article" date="2019" name="Sci. Rep.">
        <title>Orb-weaving spider Araneus ventricosus genome elucidates the spidroin gene catalogue.</title>
        <authorList>
            <person name="Kono N."/>
            <person name="Nakamura H."/>
            <person name="Ohtoshi R."/>
            <person name="Moran D.A.P."/>
            <person name="Shinohara A."/>
            <person name="Yoshida Y."/>
            <person name="Fujiwara M."/>
            <person name="Mori M."/>
            <person name="Tomita M."/>
            <person name="Arakawa K."/>
        </authorList>
    </citation>
    <scope>NUCLEOTIDE SEQUENCE [LARGE SCALE GENOMIC DNA]</scope>
</reference>
<organism evidence="2 4">
    <name type="scientific">Araneus ventricosus</name>
    <name type="common">Orbweaver spider</name>
    <name type="synonym">Epeira ventricosa</name>
    <dbReference type="NCBI Taxonomy" id="182803"/>
    <lineage>
        <taxon>Eukaryota</taxon>
        <taxon>Metazoa</taxon>
        <taxon>Ecdysozoa</taxon>
        <taxon>Arthropoda</taxon>
        <taxon>Chelicerata</taxon>
        <taxon>Arachnida</taxon>
        <taxon>Araneae</taxon>
        <taxon>Araneomorphae</taxon>
        <taxon>Entelegynae</taxon>
        <taxon>Araneoidea</taxon>
        <taxon>Araneidae</taxon>
        <taxon>Araneus</taxon>
    </lineage>
</organism>
<sequence>MCALPANCLLPSSWLLEIFLVSLQAKRKCGQGSPPGRKLIPIYWSKSYSYLRCYLGTPKSLWPVGDATLPFYHESLTRGFGITINCHRQWPEANPPDCLHAIVTEPTTITDLKASIATASDMPQKVWQELHSKLDVCRVRMGEHIEPL</sequence>
<keyword evidence="1" id="KW-0732">Signal</keyword>
<accession>A0A4Y2PF72</accession>
<protein>
    <recommendedName>
        <fullName evidence="5">Ubiquitin-like domain-containing protein</fullName>
    </recommendedName>
</protein>
<dbReference type="EMBL" id="BGPR01010909">
    <property type="protein sequence ID" value="GBN48679.1"/>
    <property type="molecule type" value="Genomic_DNA"/>
</dbReference>
<evidence type="ECO:0000313" key="3">
    <source>
        <dbReference type="EMBL" id="GBN48679.1"/>
    </source>
</evidence>
<gene>
    <name evidence="3" type="ORF">AVEN_19866_1</name>
    <name evidence="2" type="ORF">AVEN_87052_1</name>
</gene>
<evidence type="ECO:0008006" key="5">
    <source>
        <dbReference type="Google" id="ProtNLM"/>
    </source>
</evidence>